<dbReference type="EMBL" id="OU898281">
    <property type="protein sequence ID" value="CAH1282061.1"/>
    <property type="molecule type" value="Genomic_DNA"/>
</dbReference>
<keyword evidence="3" id="KW-1185">Reference proteome</keyword>
<feature type="signal peptide" evidence="1">
    <location>
        <begin position="1"/>
        <end position="18"/>
    </location>
</feature>
<evidence type="ECO:0000313" key="3">
    <source>
        <dbReference type="Proteomes" id="UP001153709"/>
    </source>
</evidence>
<proteinExistence type="predicted"/>
<sequence length="146" mass="17129">MKGYIFLLIVLLFNVVNGYYDHRNGWQFRPRRPIHSRPRRPIDLRPPNPPVIGPRTLLDVRSLGPINLLDNLPEMRDDFFESGNPDKYNRILDDAVKYLLPPLDDYLDLSEIYHLLPNRSPSQKQPLKFPTDRVTRGPLIGLARYR</sequence>
<dbReference type="Proteomes" id="UP001153709">
    <property type="component" value="Chromosome 6"/>
</dbReference>
<organism evidence="2 3">
    <name type="scientific">Diabrotica balteata</name>
    <name type="common">Banded cucumber beetle</name>
    <dbReference type="NCBI Taxonomy" id="107213"/>
    <lineage>
        <taxon>Eukaryota</taxon>
        <taxon>Metazoa</taxon>
        <taxon>Ecdysozoa</taxon>
        <taxon>Arthropoda</taxon>
        <taxon>Hexapoda</taxon>
        <taxon>Insecta</taxon>
        <taxon>Pterygota</taxon>
        <taxon>Neoptera</taxon>
        <taxon>Endopterygota</taxon>
        <taxon>Coleoptera</taxon>
        <taxon>Polyphaga</taxon>
        <taxon>Cucujiformia</taxon>
        <taxon>Chrysomeloidea</taxon>
        <taxon>Chrysomelidae</taxon>
        <taxon>Galerucinae</taxon>
        <taxon>Diabroticina</taxon>
        <taxon>Diabroticites</taxon>
        <taxon>Diabrotica</taxon>
    </lineage>
</organism>
<accession>A0A9P0E0M2</accession>
<keyword evidence="1" id="KW-0732">Signal</keyword>
<dbReference type="AlphaFoldDB" id="A0A9P0E0M2"/>
<evidence type="ECO:0000256" key="1">
    <source>
        <dbReference type="SAM" id="SignalP"/>
    </source>
</evidence>
<name>A0A9P0E0M2_DIABA</name>
<feature type="chain" id="PRO_5040219659" evidence="1">
    <location>
        <begin position="19"/>
        <end position="146"/>
    </location>
</feature>
<gene>
    <name evidence="2" type="ORF">DIABBA_LOCUS9733</name>
</gene>
<protein>
    <submittedName>
        <fullName evidence="2">Uncharacterized protein</fullName>
    </submittedName>
</protein>
<evidence type="ECO:0000313" key="2">
    <source>
        <dbReference type="EMBL" id="CAH1282061.1"/>
    </source>
</evidence>
<reference evidence="2" key="1">
    <citation type="submission" date="2022-01" db="EMBL/GenBank/DDBJ databases">
        <authorList>
            <person name="King R."/>
        </authorList>
    </citation>
    <scope>NUCLEOTIDE SEQUENCE</scope>
</reference>